<dbReference type="PANTHER" id="PTHR10177">
    <property type="entry name" value="CYCLINS"/>
    <property type="match status" value="1"/>
</dbReference>
<evidence type="ECO:0000259" key="1">
    <source>
        <dbReference type="Pfam" id="PF00134"/>
    </source>
</evidence>
<dbReference type="KEGG" id="ehx:EMIHUDRAFT_66720"/>
<reference evidence="3" key="1">
    <citation type="journal article" date="2013" name="Nature">
        <title>Pan genome of the phytoplankton Emiliania underpins its global distribution.</title>
        <authorList>
            <person name="Read B.A."/>
            <person name="Kegel J."/>
            <person name="Klute M.J."/>
            <person name="Kuo A."/>
            <person name="Lefebvre S.C."/>
            <person name="Maumus F."/>
            <person name="Mayer C."/>
            <person name="Miller J."/>
            <person name="Monier A."/>
            <person name="Salamov A."/>
            <person name="Young J."/>
            <person name="Aguilar M."/>
            <person name="Claverie J.M."/>
            <person name="Frickenhaus S."/>
            <person name="Gonzalez K."/>
            <person name="Herman E.K."/>
            <person name="Lin Y.C."/>
            <person name="Napier J."/>
            <person name="Ogata H."/>
            <person name="Sarno A.F."/>
            <person name="Shmutz J."/>
            <person name="Schroeder D."/>
            <person name="de Vargas C."/>
            <person name="Verret F."/>
            <person name="von Dassow P."/>
            <person name="Valentin K."/>
            <person name="Van de Peer Y."/>
            <person name="Wheeler G."/>
            <person name="Dacks J.B."/>
            <person name="Delwiche C.F."/>
            <person name="Dyhrman S.T."/>
            <person name="Glockner G."/>
            <person name="John U."/>
            <person name="Richards T."/>
            <person name="Worden A.Z."/>
            <person name="Zhang X."/>
            <person name="Grigoriev I.V."/>
            <person name="Allen A.E."/>
            <person name="Bidle K."/>
            <person name="Borodovsky M."/>
            <person name="Bowler C."/>
            <person name="Brownlee C."/>
            <person name="Cock J.M."/>
            <person name="Elias M."/>
            <person name="Gladyshev V.N."/>
            <person name="Groth M."/>
            <person name="Guda C."/>
            <person name="Hadaegh A."/>
            <person name="Iglesias-Rodriguez M.D."/>
            <person name="Jenkins J."/>
            <person name="Jones B.M."/>
            <person name="Lawson T."/>
            <person name="Leese F."/>
            <person name="Lindquist E."/>
            <person name="Lobanov A."/>
            <person name="Lomsadze A."/>
            <person name="Malik S.B."/>
            <person name="Marsh M.E."/>
            <person name="Mackinder L."/>
            <person name="Mock T."/>
            <person name="Mueller-Roeber B."/>
            <person name="Pagarete A."/>
            <person name="Parker M."/>
            <person name="Probert I."/>
            <person name="Quesneville H."/>
            <person name="Raines C."/>
            <person name="Rensing S.A."/>
            <person name="Riano-Pachon D.M."/>
            <person name="Richier S."/>
            <person name="Rokitta S."/>
            <person name="Shiraiwa Y."/>
            <person name="Soanes D.M."/>
            <person name="van der Giezen M."/>
            <person name="Wahlund T.M."/>
            <person name="Williams B."/>
            <person name="Wilson W."/>
            <person name="Wolfe G."/>
            <person name="Wurch L.L."/>
        </authorList>
    </citation>
    <scope>NUCLEOTIDE SEQUENCE</scope>
</reference>
<proteinExistence type="predicted"/>
<dbReference type="InterPro" id="IPR036915">
    <property type="entry name" value="Cyclin-like_sf"/>
</dbReference>
<dbReference type="STRING" id="2903.R1DDN7"/>
<dbReference type="eggNOG" id="KOG0654">
    <property type="taxonomic scope" value="Eukaryota"/>
</dbReference>
<dbReference type="SUPFAM" id="SSF47954">
    <property type="entry name" value="Cyclin-like"/>
    <property type="match status" value="1"/>
</dbReference>
<dbReference type="InterPro" id="IPR006671">
    <property type="entry name" value="Cyclin_N"/>
</dbReference>
<dbReference type="Proteomes" id="UP000013827">
    <property type="component" value="Unassembled WGS sequence"/>
</dbReference>
<dbReference type="PaxDb" id="2903-EOD12665"/>
<feature type="domain" description="Cyclin N-terminal" evidence="1">
    <location>
        <begin position="3"/>
        <end position="81"/>
    </location>
</feature>
<organism evidence="2 3">
    <name type="scientific">Emiliania huxleyi (strain CCMP1516)</name>
    <dbReference type="NCBI Taxonomy" id="280463"/>
    <lineage>
        <taxon>Eukaryota</taxon>
        <taxon>Haptista</taxon>
        <taxon>Haptophyta</taxon>
        <taxon>Prymnesiophyceae</taxon>
        <taxon>Isochrysidales</taxon>
        <taxon>Noelaerhabdaceae</taxon>
        <taxon>Emiliania</taxon>
    </lineage>
</organism>
<dbReference type="GeneID" id="17259702"/>
<protein>
    <recommendedName>
        <fullName evidence="1">Cyclin N-terminal domain-containing protein</fullName>
    </recommendedName>
</protein>
<dbReference type="HOGENOM" id="CLU_2581122_0_0_1"/>
<keyword evidence="3" id="KW-1185">Reference proteome</keyword>
<dbReference type="EnsemblProtists" id="EOD12665">
    <property type="protein sequence ID" value="EOD12665"/>
    <property type="gene ID" value="EMIHUDRAFT_67011"/>
</dbReference>
<evidence type="ECO:0000313" key="3">
    <source>
        <dbReference type="Proteomes" id="UP000013827"/>
    </source>
</evidence>
<sequence length="81" mass="9557">MSQRPPADYLERRQPHIQPKSREFLVDYLTETHAELRLHAESLFVTVFLLDSYLDRHEPVEARKLELVGITAMFLAAKYEE</sequence>
<dbReference type="AlphaFoldDB" id="A0A0D3IN30"/>
<dbReference type="InterPro" id="IPR039361">
    <property type="entry name" value="Cyclin"/>
</dbReference>
<dbReference type="RefSeq" id="XP_005765876.1">
    <property type="nucleotide sequence ID" value="XM_005765819.1"/>
</dbReference>
<evidence type="ECO:0000313" key="2">
    <source>
        <dbReference type="EnsemblProtists" id="EOD12665"/>
    </source>
</evidence>
<name>A0A0D3IN30_EMIH1</name>
<dbReference type="GeneID" id="17258764"/>
<dbReference type="Gene3D" id="1.10.472.10">
    <property type="entry name" value="Cyclin-like"/>
    <property type="match status" value="1"/>
</dbReference>
<dbReference type="KEGG" id="ehx:EMIHUDRAFT_67011"/>
<reference evidence="2" key="2">
    <citation type="submission" date="2024-10" db="UniProtKB">
        <authorList>
            <consortium name="EnsemblProtists"/>
        </authorList>
    </citation>
    <scope>IDENTIFICATION</scope>
</reference>
<dbReference type="EnsemblProtists" id="EOD13447">
    <property type="protein sequence ID" value="EOD13447"/>
    <property type="gene ID" value="EMIHUDRAFT_66720"/>
</dbReference>
<dbReference type="Pfam" id="PF00134">
    <property type="entry name" value="Cyclin_N"/>
    <property type="match status" value="1"/>
</dbReference>
<dbReference type="RefSeq" id="XP_005765094.1">
    <property type="nucleotide sequence ID" value="XM_005765037.1"/>
</dbReference>
<accession>A0A0D3IN30</accession>